<dbReference type="STRING" id="1196353.SAMN05444921_14410"/>
<organism evidence="2 3">
    <name type="scientific">Streptomyces wuyuanensis</name>
    <dbReference type="NCBI Taxonomy" id="1196353"/>
    <lineage>
        <taxon>Bacteria</taxon>
        <taxon>Bacillati</taxon>
        <taxon>Actinomycetota</taxon>
        <taxon>Actinomycetes</taxon>
        <taxon>Kitasatosporales</taxon>
        <taxon>Streptomycetaceae</taxon>
        <taxon>Streptomyces</taxon>
    </lineage>
</organism>
<reference evidence="3" key="1">
    <citation type="submission" date="2016-10" db="EMBL/GenBank/DDBJ databases">
        <authorList>
            <person name="Varghese N."/>
            <person name="Submissions S."/>
        </authorList>
    </citation>
    <scope>NUCLEOTIDE SEQUENCE [LARGE SCALE GENOMIC DNA]</scope>
    <source>
        <strain evidence="3">CGMCC 4.7042</strain>
    </source>
</reference>
<dbReference type="Proteomes" id="UP000199063">
    <property type="component" value="Unassembled WGS sequence"/>
</dbReference>
<keyword evidence="3" id="KW-1185">Reference proteome</keyword>
<dbReference type="AlphaFoldDB" id="A0A1H0EG25"/>
<feature type="region of interest" description="Disordered" evidence="1">
    <location>
        <begin position="86"/>
        <end position="116"/>
    </location>
</feature>
<evidence type="ECO:0000313" key="3">
    <source>
        <dbReference type="Proteomes" id="UP000199063"/>
    </source>
</evidence>
<protein>
    <submittedName>
        <fullName evidence="2">Uncharacterized protein</fullName>
    </submittedName>
</protein>
<evidence type="ECO:0000313" key="2">
    <source>
        <dbReference type="EMBL" id="SDN81437.1"/>
    </source>
</evidence>
<sequence>MTTHTQRLQWSTFNTWAKDRRKARRSTPKARRDLRRLLDQAPAALAAARNKETTMDNYWDDDQAERRQAARLAILQTCRANDATTVRLAREHREGRTGPLTWAPEAATPPQAPDDDGMWFLRREEQLAEARAEHAARKRRADAERQSSERLFNSLRDTMGADAAEEWMNGGDVA</sequence>
<name>A0A1H0EG25_9ACTN</name>
<dbReference type="EMBL" id="FNHI01000044">
    <property type="protein sequence ID" value="SDN81437.1"/>
    <property type="molecule type" value="Genomic_DNA"/>
</dbReference>
<gene>
    <name evidence="2" type="ORF">SAMN05444921_14410</name>
</gene>
<feature type="region of interest" description="Disordered" evidence="1">
    <location>
        <begin position="130"/>
        <end position="174"/>
    </location>
</feature>
<dbReference type="RefSeq" id="WP_093662628.1">
    <property type="nucleotide sequence ID" value="NZ_FNHI01000044.1"/>
</dbReference>
<evidence type="ECO:0000256" key="1">
    <source>
        <dbReference type="SAM" id="MobiDB-lite"/>
    </source>
</evidence>
<feature type="compositionally biased region" description="Basic and acidic residues" evidence="1">
    <location>
        <begin position="130"/>
        <end position="148"/>
    </location>
</feature>
<dbReference type="GeneID" id="40834431"/>
<proteinExistence type="predicted"/>
<accession>A0A1H0EG25</accession>